<evidence type="ECO:0000256" key="2">
    <source>
        <dbReference type="ARBA" id="ARBA00009592"/>
    </source>
</evidence>
<sequence>LAILDLSMNNLSGILPGNSSFPYRVLDLSYNALVGNFPNSSDCYLESLQLTGNSFSGEFPPSLSYCSHMVTLDMGENNFTGKIPNWLAQRMPSLRILRLRSNNFTGDIPSNLSSLTQLQVVDLADNDFTGTIPPSFDNFTAMKFIHNMSETPDLTAPRYYHGLYVTSFISPTAYKDAIDVVTKGKSTKQRSLLFLVTSMDLSDNRLSGSIPQGLASLSCLQSLNLSGNRLTGQIMQNVGALRWMESLDLSRNSLSGPIPPLMSSMTSLSVLNLSFNNLSGMIPTANQFHTFLDPSSYMGNPYLCGVPLDKPCEGTGELCGREYKGQSKDDRDNDAVWLYASVALGFILGFWAFCGALILVKQWRFMFFRFVDDTSDQIYVFVVVCIRRLRRGT</sequence>
<dbReference type="GO" id="GO:0005886">
    <property type="term" value="C:plasma membrane"/>
    <property type="evidence" value="ECO:0007669"/>
    <property type="project" value="UniProtKB-SubCell"/>
</dbReference>
<evidence type="ECO:0000256" key="6">
    <source>
        <dbReference type="ARBA" id="ARBA00022729"/>
    </source>
</evidence>
<keyword evidence="4" id="KW-0433">Leucine-rich repeat</keyword>
<evidence type="ECO:0000256" key="5">
    <source>
        <dbReference type="ARBA" id="ARBA00022692"/>
    </source>
</evidence>
<dbReference type="Gene3D" id="3.80.10.10">
    <property type="entry name" value="Ribonuclease Inhibitor"/>
    <property type="match status" value="1"/>
</dbReference>
<organism evidence="12">
    <name type="scientific">Anthurium amnicola</name>
    <dbReference type="NCBI Taxonomy" id="1678845"/>
    <lineage>
        <taxon>Eukaryota</taxon>
        <taxon>Viridiplantae</taxon>
        <taxon>Streptophyta</taxon>
        <taxon>Embryophyta</taxon>
        <taxon>Tracheophyta</taxon>
        <taxon>Spermatophyta</taxon>
        <taxon>Magnoliopsida</taxon>
        <taxon>Liliopsida</taxon>
        <taxon>Araceae</taxon>
        <taxon>Pothoideae</taxon>
        <taxon>Potheae</taxon>
        <taxon>Anthurium</taxon>
    </lineage>
</organism>
<dbReference type="PANTHER" id="PTHR48063:SF112">
    <property type="entry name" value="RECEPTOR LIKE PROTEIN 30-LIKE"/>
    <property type="match status" value="1"/>
</dbReference>
<comment type="subcellular location">
    <subcellularLocation>
        <location evidence="1">Cell membrane</location>
        <topology evidence="1">Single-pass type I membrane protein</topology>
    </subcellularLocation>
</comment>
<dbReference type="PANTHER" id="PTHR48063">
    <property type="entry name" value="LRR RECEPTOR-LIKE KINASE"/>
    <property type="match status" value="1"/>
</dbReference>
<proteinExistence type="inferred from homology"/>
<keyword evidence="6" id="KW-0732">Signal</keyword>
<dbReference type="PRINTS" id="PR00019">
    <property type="entry name" value="LEURICHRPT"/>
</dbReference>
<dbReference type="EMBL" id="GDJX01022870">
    <property type="protein sequence ID" value="JAT45066.1"/>
    <property type="molecule type" value="Transcribed_RNA"/>
</dbReference>
<gene>
    <name evidence="12" type="primary">BRI1_6</name>
    <name evidence="12" type="ORF">g.128392</name>
</gene>
<reference evidence="12" key="1">
    <citation type="submission" date="2015-07" db="EMBL/GenBank/DDBJ databases">
        <title>Transcriptome Assembly of Anthurium amnicola.</title>
        <authorList>
            <person name="Suzuki J."/>
        </authorList>
    </citation>
    <scope>NUCLEOTIDE SEQUENCE</scope>
</reference>
<evidence type="ECO:0000256" key="4">
    <source>
        <dbReference type="ARBA" id="ARBA00022614"/>
    </source>
</evidence>
<feature type="non-terminal residue" evidence="12">
    <location>
        <position position="1"/>
    </location>
</feature>
<evidence type="ECO:0000256" key="11">
    <source>
        <dbReference type="SAM" id="Phobius"/>
    </source>
</evidence>
<evidence type="ECO:0000256" key="10">
    <source>
        <dbReference type="ARBA" id="ARBA00023180"/>
    </source>
</evidence>
<keyword evidence="3" id="KW-1003">Cell membrane</keyword>
<evidence type="ECO:0000256" key="9">
    <source>
        <dbReference type="ARBA" id="ARBA00023136"/>
    </source>
</evidence>
<dbReference type="InterPro" id="IPR046956">
    <property type="entry name" value="RLP23-like"/>
</dbReference>
<keyword evidence="8 11" id="KW-1133">Transmembrane helix</keyword>
<evidence type="ECO:0000256" key="7">
    <source>
        <dbReference type="ARBA" id="ARBA00022737"/>
    </source>
</evidence>
<dbReference type="SUPFAM" id="SSF52058">
    <property type="entry name" value="L domain-like"/>
    <property type="match status" value="1"/>
</dbReference>
<dbReference type="FunFam" id="3.80.10.10:FF:000111">
    <property type="entry name" value="LRR receptor-like serine/threonine-protein kinase ERECTA"/>
    <property type="match status" value="1"/>
</dbReference>
<dbReference type="SMART" id="SM00369">
    <property type="entry name" value="LRR_TYP"/>
    <property type="match status" value="3"/>
</dbReference>
<dbReference type="InterPro" id="IPR003591">
    <property type="entry name" value="Leu-rich_rpt_typical-subtyp"/>
</dbReference>
<accession>A0A1D1XRQ3</accession>
<comment type="similarity">
    <text evidence="2">Belongs to the RLP family.</text>
</comment>
<dbReference type="FunFam" id="3.80.10.10:FF:000041">
    <property type="entry name" value="LRR receptor-like serine/threonine-protein kinase ERECTA"/>
    <property type="match status" value="1"/>
</dbReference>
<dbReference type="AlphaFoldDB" id="A0A1D1XRQ3"/>
<evidence type="ECO:0000256" key="3">
    <source>
        <dbReference type="ARBA" id="ARBA00022475"/>
    </source>
</evidence>
<keyword evidence="9 11" id="KW-0472">Membrane</keyword>
<dbReference type="InterPro" id="IPR001611">
    <property type="entry name" value="Leu-rich_rpt"/>
</dbReference>
<protein>
    <submittedName>
        <fullName evidence="12">Protein BRASSINOSTEROID INSENSITIVE 1</fullName>
    </submittedName>
</protein>
<evidence type="ECO:0000256" key="8">
    <source>
        <dbReference type="ARBA" id="ARBA00022989"/>
    </source>
</evidence>
<dbReference type="InterPro" id="IPR032675">
    <property type="entry name" value="LRR_dom_sf"/>
</dbReference>
<name>A0A1D1XRQ3_9ARAE</name>
<keyword evidence="10" id="KW-0325">Glycoprotein</keyword>
<keyword evidence="7" id="KW-0677">Repeat</keyword>
<evidence type="ECO:0000256" key="1">
    <source>
        <dbReference type="ARBA" id="ARBA00004251"/>
    </source>
</evidence>
<evidence type="ECO:0000313" key="12">
    <source>
        <dbReference type="EMBL" id="JAT45066.1"/>
    </source>
</evidence>
<dbReference type="Pfam" id="PF00560">
    <property type="entry name" value="LRR_1"/>
    <property type="match status" value="8"/>
</dbReference>
<feature type="transmembrane region" description="Helical" evidence="11">
    <location>
        <begin position="336"/>
        <end position="360"/>
    </location>
</feature>
<keyword evidence="5 11" id="KW-0812">Transmembrane</keyword>